<sequence>MLQALFIEENKEKVIEGLKKRYFLEIEGMLSIIKKILYLLDDKRRIQLKRDAFFFSFNKISRQINKLIQIGKNEKAIALYDKYNNLKKDLIYRKTILSSVSKELLKNLLSIPNIPHEYIKKGYSSKYNEIIYNHGKINLSTIKKLSHWEFSKKMELINCELGAKISGSGFTIYKGKVARLHRAMIEYFIEYNLQGGYIEYAVPFLVRPVAIIATGQIPDKEKQMYYLEKDNLYLISTGEIPLMNCYREIILKESQLPIKITAYTPCFRREAGSYGANVRGLNRLHQFDKVEIIQITTPDFSYYALQEMVQHVKNILISLNLPFRLLRLCGGDMGFTSAITYDFEIYSYTQNQWLEVSSISNCTNFQSNRLKLRYKKTNRGKTQICHSLNGSSIAVQRILAVLLENSQTSKSIEIPETLIPYTGFKEILFSSYQI</sequence>
<dbReference type="Pfam" id="PF00587">
    <property type="entry name" value="tRNA-synt_2b"/>
    <property type="match status" value="1"/>
</dbReference>
<evidence type="ECO:0000259" key="17">
    <source>
        <dbReference type="PROSITE" id="PS50862"/>
    </source>
</evidence>
<dbReference type="NCBIfam" id="TIGR00414">
    <property type="entry name" value="serS"/>
    <property type="match status" value="1"/>
</dbReference>
<reference evidence="18 19" key="1">
    <citation type="journal article" date="2013" name="Environ. Microbiol.">
        <title>The nutrient supplying capabilities of Uzinura, an endosymbiont of armoured scale insects.</title>
        <authorList>
            <person name="Sabree Z.L."/>
            <person name="Huang C.Y."/>
            <person name="Okusu A."/>
            <person name="Moran N.A."/>
            <person name="Normark B.B."/>
        </authorList>
    </citation>
    <scope>NUCLEOTIDE SEQUENCE [LARGE SCALE GENOMIC DNA]</scope>
    <source>
        <strain evidence="18 19">ASNER</strain>
    </source>
</reference>
<dbReference type="Gene3D" id="1.10.287.40">
    <property type="entry name" value="Serine-tRNA synthetase, tRNA binding domain"/>
    <property type="match status" value="1"/>
</dbReference>
<comment type="pathway">
    <text evidence="2">Aminoacyl-tRNA biosynthesis; selenocysteinyl-tRNA(Sec) biosynthesis; L-seryl-tRNA(Sec) from L-serine and tRNA(Sec): step 1/1.</text>
</comment>
<dbReference type="GO" id="GO:0006434">
    <property type="term" value="P:seryl-tRNA aminoacylation"/>
    <property type="evidence" value="ECO:0007669"/>
    <property type="project" value="UniProtKB-UniRule"/>
</dbReference>
<keyword evidence="5" id="KW-0963">Cytoplasm</keyword>
<comment type="catalytic activity">
    <reaction evidence="12">
        <text>tRNA(Sec) + L-serine + ATP = L-seryl-tRNA(Sec) + AMP + diphosphate + H(+)</text>
        <dbReference type="Rhea" id="RHEA:42580"/>
        <dbReference type="Rhea" id="RHEA-COMP:9742"/>
        <dbReference type="Rhea" id="RHEA-COMP:10128"/>
        <dbReference type="ChEBI" id="CHEBI:15378"/>
        <dbReference type="ChEBI" id="CHEBI:30616"/>
        <dbReference type="ChEBI" id="CHEBI:33019"/>
        <dbReference type="ChEBI" id="CHEBI:33384"/>
        <dbReference type="ChEBI" id="CHEBI:78442"/>
        <dbReference type="ChEBI" id="CHEBI:78533"/>
        <dbReference type="ChEBI" id="CHEBI:456215"/>
        <dbReference type="EC" id="6.1.1.11"/>
    </reaction>
</comment>
<dbReference type="GO" id="GO:0004828">
    <property type="term" value="F:serine-tRNA ligase activity"/>
    <property type="evidence" value="ECO:0007669"/>
    <property type="project" value="UniProtKB-UniRule"/>
</dbReference>
<dbReference type="PROSITE" id="PS50862">
    <property type="entry name" value="AA_TRNA_LIGASE_II"/>
    <property type="match status" value="1"/>
</dbReference>
<dbReference type="PANTHER" id="PTHR43697:SF1">
    <property type="entry name" value="SERINE--TRNA LIGASE"/>
    <property type="match status" value="1"/>
</dbReference>
<dbReference type="GO" id="GO:0005524">
    <property type="term" value="F:ATP binding"/>
    <property type="evidence" value="ECO:0007669"/>
    <property type="project" value="UniProtKB-KW"/>
</dbReference>
<dbReference type="PRINTS" id="PR00981">
    <property type="entry name" value="TRNASYNTHSER"/>
</dbReference>
<dbReference type="GO" id="GO:0005737">
    <property type="term" value="C:cytoplasm"/>
    <property type="evidence" value="ECO:0007669"/>
    <property type="project" value="UniProtKB-SubCell"/>
</dbReference>
<name>L7VJI8_9FLAO</name>
<evidence type="ECO:0000256" key="13">
    <source>
        <dbReference type="ARBA" id="ARBA00048823"/>
    </source>
</evidence>
<keyword evidence="10 18" id="KW-0030">Aminoacyl-tRNA synthetase</keyword>
<dbReference type="InterPro" id="IPR006195">
    <property type="entry name" value="aa-tRNA-synth_II"/>
</dbReference>
<dbReference type="InterPro" id="IPR045864">
    <property type="entry name" value="aa-tRNA-synth_II/BPL/LPL"/>
</dbReference>
<feature type="binding site" evidence="16">
    <location>
        <begin position="355"/>
        <end position="358"/>
    </location>
    <ligand>
        <name>ATP</name>
        <dbReference type="ChEBI" id="CHEBI:30616"/>
    </ligand>
</feature>
<dbReference type="SUPFAM" id="SSF55681">
    <property type="entry name" value="Class II aaRS and biotin synthetases"/>
    <property type="match status" value="1"/>
</dbReference>
<evidence type="ECO:0000256" key="8">
    <source>
        <dbReference type="ARBA" id="ARBA00022840"/>
    </source>
</evidence>
<feature type="binding site" evidence="15">
    <location>
        <position position="291"/>
    </location>
    <ligand>
        <name>L-serine</name>
        <dbReference type="ChEBI" id="CHEBI:33384"/>
    </ligand>
</feature>
<evidence type="ECO:0000256" key="3">
    <source>
        <dbReference type="ARBA" id="ARBA00010728"/>
    </source>
</evidence>
<dbReference type="KEGG" id="udi:ASNER_106"/>
<dbReference type="Pfam" id="PF02403">
    <property type="entry name" value="Seryl_tRNA_N"/>
    <property type="match status" value="1"/>
</dbReference>
<evidence type="ECO:0000256" key="9">
    <source>
        <dbReference type="ARBA" id="ARBA00022917"/>
    </source>
</evidence>
<evidence type="ECO:0000313" key="19">
    <source>
        <dbReference type="Proteomes" id="UP000011174"/>
    </source>
</evidence>
<evidence type="ECO:0000256" key="1">
    <source>
        <dbReference type="ARBA" id="ARBA00004496"/>
    </source>
</evidence>
<evidence type="ECO:0000256" key="10">
    <source>
        <dbReference type="ARBA" id="ARBA00023146"/>
    </source>
</evidence>
<keyword evidence="19" id="KW-1185">Reference proteome</keyword>
<dbReference type="EMBL" id="CP003263">
    <property type="protein sequence ID" value="AGC66872.1"/>
    <property type="molecule type" value="Genomic_DNA"/>
</dbReference>
<dbReference type="InterPro" id="IPR042103">
    <property type="entry name" value="SerRS_1_N_sf"/>
</dbReference>
<dbReference type="HOGENOM" id="CLU_023797_1_1_10"/>
<dbReference type="AlphaFoldDB" id="L7VJI8"/>
<dbReference type="PATRIC" id="fig|1133592.3.peg.92"/>
<dbReference type="Proteomes" id="UP000011174">
    <property type="component" value="Chromosome"/>
</dbReference>
<keyword evidence="8 16" id="KW-0067">ATP-binding</keyword>
<dbReference type="EC" id="6.1.1.11" evidence="4 14"/>
<keyword evidence="9" id="KW-0648">Protein biosynthesis</keyword>
<evidence type="ECO:0000256" key="15">
    <source>
        <dbReference type="PIRSR" id="PIRSR001529-1"/>
    </source>
</evidence>
<dbReference type="PANTHER" id="PTHR43697">
    <property type="entry name" value="SERYL-TRNA SYNTHETASE"/>
    <property type="match status" value="1"/>
</dbReference>
<feature type="binding site" evidence="15">
    <location>
        <position position="389"/>
    </location>
    <ligand>
        <name>L-serine</name>
        <dbReference type="ChEBI" id="CHEBI:33384"/>
    </ligand>
</feature>
<dbReference type="InterPro" id="IPR002314">
    <property type="entry name" value="aa-tRNA-synt_IIb"/>
</dbReference>
<evidence type="ECO:0000256" key="12">
    <source>
        <dbReference type="ARBA" id="ARBA00047929"/>
    </source>
</evidence>
<dbReference type="Gene3D" id="3.30.930.10">
    <property type="entry name" value="Bira Bifunctional Protein, Domain 2"/>
    <property type="match status" value="1"/>
</dbReference>
<dbReference type="InterPro" id="IPR015866">
    <property type="entry name" value="Ser-tRNA-synth_1_N"/>
</dbReference>
<comment type="similarity">
    <text evidence="3">Belongs to the class-II aminoacyl-tRNA synthetase family. Type-1 seryl-tRNA synthetase subfamily.</text>
</comment>
<evidence type="ECO:0000256" key="4">
    <source>
        <dbReference type="ARBA" id="ARBA00012840"/>
    </source>
</evidence>
<protein>
    <recommendedName>
        <fullName evidence="11 14">Serine--tRNA ligase</fullName>
        <ecNumber evidence="4 14">6.1.1.11</ecNumber>
    </recommendedName>
</protein>
<dbReference type="STRING" id="1133592.ASNER_106"/>
<dbReference type="OrthoDB" id="9804647at2"/>
<dbReference type="PIRSF" id="PIRSF001529">
    <property type="entry name" value="Ser-tRNA-synth_IIa"/>
    <property type="match status" value="1"/>
</dbReference>
<feature type="binding site" evidence="15">
    <location>
        <position position="237"/>
    </location>
    <ligand>
        <name>L-serine</name>
        <dbReference type="ChEBI" id="CHEBI:33384"/>
    </ligand>
</feature>
<dbReference type="InterPro" id="IPR010978">
    <property type="entry name" value="tRNA-bd_arm"/>
</dbReference>
<evidence type="ECO:0000256" key="7">
    <source>
        <dbReference type="ARBA" id="ARBA00022741"/>
    </source>
</evidence>
<comment type="subcellular location">
    <subcellularLocation>
        <location evidence="1">Cytoplasm</location>
    </subcellularLocation>
</comment>
<keyword evidence="6" id="KW-0436">Ligase</keyword>
<evidence type="ECO:0000256" key="11">
    <source>
        <dbReference type="ARBA" id="ARBA00039158"/>
    </source>
</evidence>
<accession>L7VJI8</accession>
<proteinExistence type="inferred from homology"/>
<evidence type="ECO:0000256" key="14">
    <source>
        <dbReference type="NCBIfam" id="TIGR00414"/>
    </source>
</evidence>
<organism evidence="18 19">
    <name type="scientific">Candidatus Uzinura diaspidicola str. ASNER</name>
    <dbReference type="NCBI Taxonomy" id="1133592"/>
    <lineage>
        <taxon>Bacteria</taxon>
        <taxon>Pseudomonadati</taxon>
        <taxon>Bacteroidota</taxon>
        <taxon>Flavobacteriia</taxon>
        <taxon>Flavobacteriales</taxon>
        <taxon>Candidatus Uzinura</taxon>
    </lineage>
</organism>
<feature type="binding site" evidence="15">
    <location>
        <position position="268"/>
    </location>
    <ligand>
        <name>L-serine</name>
        <dbReference type="ChEBI" id="CHEBI:33384"/>
    </ligand>
</feature>
<comment type="catalytic activity">
    <reaction evidence="13">
        <text>tRNA(Ser) + L-serine + ATP = L-seryl-tRNA(Ser) + AMP + diphosphate + H(+)</text>
        <dbReference type="Rhea" id="RHEA:12292"/>
        <dbReference type="Rhea" id="RHEA-COMP:9669"/>
        <dbReference type="Rhea" id="RHEA-COMP:9703"/>
        <dbReference type="ChEBI" id="CHEBI:15378"/>
        <dbReference type="ChEBI" id="CHEBI:30616"/>
        <dbReference type="ChEBI" id="CHEBI:33019"/>
        <dbReference type="ChEBI" id="CHEBI:33384"/>
        <dbReference type="ChEBI" id="CHEBI:78442"/>
        <dbReference type="ChEBI" id="CHEBI:78533"/>
        <dbReference type="ChEBI" id="CHEBI:456215"/>
        <dbReference type="EC" id="6.1.1.11"/>
    </reaction>
</comment>
<feature type="domain" description="Aminoacyl-transfer RNA synthetases class-II family profile" evidence="17">
    <location>
        <begin position="179"/>
        <end position="420"/>
    </location>
</feature>
<dbReference type="InterPro" id="IPR002317">
    <property type="entry name" value="Ser-tRNA-ligase_type_1"/>
</dbReference>
<feature type="binding site" evidence="16">
    <location>
        <begin position="268"/>
        <end position="270"/>
    </location>
    <ligand>
        <name>ATP</name>
        <dbReference type="ChEBI" id="CHEBI:30616"/>
    </ligand>
</feature>
<evidence type="ECO:0000313" key="18">
    <source>
        <dbReference type="EMBL" id="AGC66872.1"/>
    </source>
</evidence>
<gene>
    <name evidence="18" type="primary">serS</name>
    <name evidence="18" type="ORF">ASNER_106</name>
</gene>
<evidence type="ECO:0000256" key="2">
    <source>
        <dbReference type="ARBA" id="ARBA00005045"/>
    </source>
</evidence>
<evidence type="ECO:0000256" key="6">
    <source>
        <dbReference type="ARBA" id="ARBA00022598"/>
    </source>
</evidence>
<evidence type="ECO:0000256" key="16">
    <source>
        <dbReference type="PIRSR" id="PIRSR001529-2"/>
    </source>
</evidence>
<dbReference type="SUPFAM" id="SSF46589">
    <property type="entry name" value="tRNA-binding arm"/>
    <property type="match status" value="1"/>
</dbReference>
<evidence type="ECO:0000256" key="5">
    <source>
        <dbReference type="ARBA" id="ARBA00022490"/>
    </source>
</evidence>
<keyword evidence="7" id="KW-0547">Nucleotide-binding</keyword>